<dbReference type="AlphaFoldDB" id="A0A895XF27"/>
<feature type="region of interest" description="Disordered" evidence="1">
    <location>
        <begin position="1"/>
        <end position="22"/>
    </location>
</feature>
<keyword evidence="3" id="KW-1185">Reference proteome</keyword>
<accession>A0A895XF27</accession>
<sequence length="66" mass="6980">MNEMPTPGELATRGASDTDTGEAEEAIKSALGQLDGLEDVPVVEHVAVFESVQQELAEVLHSVDES</sequence>
<dbReference type="Proteomes" id="UP000662939">
    <property type="component" value="Chromosome"/>
</dbReference>
<protein>
    <submittedName>
        <fullName evidence="2">Uncharacterized protein</fullName>
    </submittedName>
</protein>
<proteinExistence type="predicted"/>
<dbReference type="EMBL" id="CP070496">
    <property type="protein sequence ID" value="QSB03924.1"/>
    <property type="molecule type" value="Genomic_DNA"/>
</dbReference>
<reference evidence="2" key="1">
    <citation type="submission" date="2021-02" db="EMBL/GenBank/DDBJ databases">
        <title>Natronoglycomyces albus gen. nov., sp. nov, a haloalkaliphilic actinobacterium from a soda solonchak soil.</title>
        <authorList>
            <person name="Sorokin D.Y."/>
            <person name="Khijniak T.V."/>
            <person name="Zakharycheva A.P."/>
            <person name="Boueva O.V."/>
            <person name="Ariskina E.V."/>
            <person name="Hahnke R.L."/>
            <person name="Bunk B."/>
            <person name="Sproer C."/>
            <person name="Schumann P."/>
            <person name="Evtushenko L.I."/>
            <person name="Kublanov I.V."/>
        </authorList>
    </citation>
    <scope>NUCLEOTIDE SEQUENCE</scope>
    <source>
        <strain evidence="2">DSM 106290</strain>
    </source>
</reference>
<dbReference type="RefSeq" id="WP_213169922.1">
    <property type="nucleotide sequence ID" value="NZ_CP070496.1"/>
</dbReference>
<evidence type="ECO:0000313" key="3">
    <source>
        <dbReference type="Proteomes" id="UP000662939"/>
    </source>
</evidence>
<gene>
    <name evidence="2" type="ORF">JQS30_08805</name>
</gene>
<evidence type="ECO:0000256" key="1">
    <source>
        <dbReference type="SAM" id="MobiDB-lite"/>
    </source>
</evidence>
<organism evidence="2 3">
    <name type="scientific">Natronoglycomyces albus</name>
    <dbReference type="NCBI Taxonomy" id="2811108"/>
    <lineage>
        <taxon>Bacteria</taxon>
        <taxon>Bacillati</taxon>
        <taxon>Actinomycetota</taxon>
        <taxon>Actinomycetes</taxon>
        <taxon>Glycomycetales</taxon>
        <taxon>Glycomycetaceae</taxon>
        <taxon>Natronoglycomyces</taxon>
    </lineage>
</organism>
<evidence type="ECO:0000313" key="2">
    <source>
        <dbReference type="EMBL" id="QSB03924.1"/>
    </source>
</evidence>
<name>A0A895XF27_9ACTN</name>
<dbReference type="KEGG" id="nav:JQS30_08805"/>